<evidence type="ECO:0000256" key="2">
    <source>
        <dbReference type="ARBA" id="ARBA00005446"/>
    </source>
</evidence>
<keyword evidence="13" id="KW-0479">Metal-binding</keyword>
<organism evidence="17 18">
    <name type="scientific">Mytilus edulis</name>
    <name type="common">Blue mussel</name>
    <dbReference type="NCBI Taxonomy" id="6550"/>
    <lineage>
        <taxon>Eukaryota</taxon>
        <taxon>Metazoa</taxon>
        <taxon>Spiralia</taxon>
        <taxon>Lophotrochozoa</taxon>
        <taxon>Mollusca</taxon>
        <taxon>Bivalvia</taxon>
        <taxon>Autobranchia</taxon>
        <taxon>Pteriomorphia</taxon>
        <taxon>Mytilida</taxon>
        <taxon>Mytiloidea</taxon>
        <taxon>Mytilidae</taxon>
        <taxon>Mytilinae</taxon>
        <taxon>Mytilus</taxon>
    </lineage>
</organism>
<feature type="compositionally biased region" description="Basic and acidic residues" evidence="14">
    <location>
        <begin position="84"/>
        <end position="94"/>
    </location>
</feature>
<dbReference type="InterPro" id="IPR011545">
    <property type="entry name" value="DEAD/DEAH_box_helicase_dom"/>
</dbReference>
<comment type="caution">
    <text evidence="17">The sequence shown here is derived from an EMBL/GenBank/DDBJ whole genome shotgun (WGS) entry which is preliminary data.</text>
</comment>
<dbReference type="AlphaFoldDB" id="A0A8S3SSC9"/>
<evidence type="ECO:0000256" key="6">
    <source>
        <dbReference type="ARBA" id="ARBA00022840"/>
    </source>
</evidence>
<keyword evidence="18" id="KW-1185">Reference proteome</keyword>
<dbReference type="Pfam" id="PF00270">
    <property type="entry name" value="DEAD"/>
    <property type="match status" value="1"/>
</dbReference>
<evidence type="ECO:0000256" key="11">
    <source>
        <dbReference type="ARBA" id="ARBA00034808"/>
    </source>
</evidence>
<dbReference type="GO" id="GO:0008270">
    <property type="term" value="F:zinc ion binding"/>
    <property type="evidence" value="ECO:0007669"/>
    <property type="project" value="UniProtKB-KW"/>
</dbReference>
<evidence type="ECO:0000313" key="17">
    <source>
        <dbReference type="EMBL" id="CAG2220828.1"/>
    </source>
</evidence>
<evidence type="ECO:0000259" key="16">
    <source>
        <dbReference type="PROSITE" id="PS51192"/>
    </source>
</evidence>
<feature type="region of interest" description="Disordered" evidence="14">
    <location>
        <begin position="1"/>
        <end position="125"/>
    </location>
</feature>
<keyword evidence="8" id="KW-0413">Isomerase</keyword>
<feature type="domain" description="Helicase ATP-binding" evidence="16">
    <location>
        <begin position="276"/>
        <end position="451"/>
    </location>
</feature>
<evidence type="ECO:0000256" key="14">
    <source>
        <dbReference type="SAM" id="MobiDB-lite"/>
    </source>
</evidence>
<evidence type="ECO:0000256" key="4">
    <source>
        <dbReference type="ARBA" id="ARBA00022801"/>
    </source>
</evidence>
<dbReference type="SMART" id="SM00487">
    <property type="entry name" value="DEXDc"/>
    <property type="match status" value="1"/>
</dbReference>
<name>A0A8S3SSC9_MYTED</name>
<dbReference type="GO" id="GO:0005524">
    <property type="term" value="F:ATP binding"/>
    <property type="evidence" value="ECO:0007669"/>
    <property type="project" value="UniProtKB-KW"/>
</dbReference>
<evidence type="ECO:0000259" key="15">
    <source>
        <dbReference type="PROSITE" id="PS50158"/>
    </source>
</evidence>
<feature type="compositionally biased region" description="Basic and acidic residues" evidence="14">
    <location>
        <begin position="186"/>
        <end position="197"/>
    </location>
</feature>
<keyword evidence="6" id="KW-0067">ATP-binding</keyword>
<evidence type="ECO:0000256" key="5">
    <source>
        <dbReference type="ARBA" id="ARBA00022806"/>
    </source>
</evidence>
<evidence type="ECO:0000313" key="18">
    <source>
        <dbReference type="Proteomes" id="UP000683360"/>
    </source>
</evidence>
<dbReference type="GO" id="GO:0003677">
    <property type="term" value="F:DNA binding"/>
    <property type="evidence" value="ECO:0007669"/>
    <property type="project" value="UniProtKB-KW"/>
</dbReference>
<dbReference type="SMART" id="SM00343">
    <property type="entry name" value="ZnF_C2HC"/>
    <property type="match status" value="1"/>
</dbReference>
<dbReference type="EC" id="5.6.2.4" evidence="11"/>
<dbReference type="SUPFAM" id="SSF52540">
    <property type="entry name" value="P-loop containing nucleoside triphosphate hydrolases"/>
    <property type="match status" value="1"/>
</dbReference>
<evidence type="ECO:0000256" key="3">
    <source>
        <dbReference type="ARBA" id="ARBA00022741"/>
    </source>
</evidence>
<dbReference type="InterPro" id="IPR027417">
    <property type="entry name" value="P-loop_NTPase"/>
</dbReference>
<dbReference type="Pfam" id="PF00098">
    <property type="entry name" value="zf-CCHC"/>
    <property type="match status" value="1"/>
</dbReference>
<dbReference type="Gene3D" id="4.10.60.10">
    <property type="entry name" value="Zinc finger, CCHC-type"/>
    <property type="match status" value="1"/>
</dbReference>
<accession>A0A8S3SSC9</accession>
<gene>
    <name evidence="17" type="ORF">MEDL_34316</name>
</gene>
<feature type="region of interest" description="Disordered" evidence="14">
    <location>
        <begin position="220"/>
        <end position="283"/>
    </location>
</feature>
<comment type="catalytic activity">
    <reaction evidence="12">
        <text>ATP + H2O = ADP + phosphate + H(+)</text>
        <dbReference type="Rhea" id="RHEA:13065"/>
        <dbReference type="ChEBI" id="CHEBI:15377"/>
        <dbReference type="ChEBI" id="CHEBI:15378"/>
        <dbReference type="ChEBI" id="CHEBI:30616"/>
        <dbReference type="ChEBI" id="CHEBI:43474"/>
        <dbReference type="ChEBI" id="CHEBI:456216"/>
    </reaction>
</comment>
<proteinExistence type="inferred from homology"/>
<dbReference type="GO" id="GO:0016787">
    <property type="term" value="F:hydrolase activity"/>
    <property type="evidence" value="ECO:0007669"/>
    <property type="project" value="UniProtKB-KW"/>
</dbReference>
<reference evidence="17" key="1">
    <citation type="submission" date="2021-03" db="EMBL/GenBank/DDBJ databases">
        <authorList>
            <person name="Bekaert M."/>
        </authorList>
    </citation>
    <scope>NUCLEOTIDE SEQUENCE</scope>
</reference>
<dbReference type="GO" id="GO:0009378">
    <property type="term" value="F:four-way junction helicase activity"/>
    <property type="evidence" value="ECO:0007669"/>
    <property type="project" value="TreeGrafter"/>
</dbReference>
<dbReference type="InterPro" id="IPR001878">
    <property type="entry name" value="Znf_CCHC"/>
</dbReference>
<evidence type="ECO:0000256" key="8">
    <source>
        <dbReference type="ARBA" id="ARBA00023235"/>
    </source>
</evidence>
<keyword evidence="7" id="KW-0238">DNA-binding</keyword>
<dbReference type="PROSITE" id="PS50158">
    <property type="entry name" value="ZF_CCHC"/>
    <property type="match status" value="1"/>
</dbReference>
<feature type="compositionally biased region" description="Acidic residues" evidence="14">
    <location>
        <begin position="233"/>
        <end position="251"/>
    </location>
</feature>
<sequence length="511" mass="57111">MDVDDKSNSANNVRRVKKPVSRMKKKSIPENTENQDMNKEDTMQLSSNMFNFDAPDDDVPIIPKHGKRKADDSTDGPSKKRKIKVVEEENKDSVEGADDDEKPKAKKSYAPARNKASSSASSENFVRLNMKIKTYKRKGAKGMTGPQMRRFQWKQKMKSRSKSYGDKCFKCGQEGHWANKCKGQGKAKEEIDDKPPVLEENFPSLKQATMMAKGVKMDVQENKRKAKVKKSEETEDNQEEKEEEDFDDLDVEAGVVRNTREQPDTPPPMEPFFTKEESTSQGKSTMVILSTGGGKSLTYQLPAVLYAEKSTCFTLVISPLVSLMEDQITGLPPGVKGACLHTNMTKAQRESVMESVKEGNVHFLLVSPEAIAGGTMSALTSAANLPPISFVCIDEAHCLSEWSHNFRPSYLRLTKVLRERFGVKCFLGLTATATLSTAADVAKHLGIDNIEEAVVRGPPVPKNLFLSVSRDENRDEGFPLSNKENKWQSCLSMKTYNQVINENEDRYRLSG</sequence>
<comment type="catalytic activity">
    <reaction evidence="10">
        <text>Couples ATP hydrolysis with the unwinding of duplex DNA by translocating in the 3'-5' direction.</text>
        <dbReference type="EC" id="5.6.2.4"/>
    </reaction>
</comment>
<dbReference type="PROSITE" id="PS51192">
    <property type="entry name" value="HELICASE_ATP_BIND_1"/>
    <property type="match status" value="1"/>
</dbReference>
<dbReference type="EMBL" id="CAJPWZ010001673">
    <property type="protein sequence ID" value="CAG2220828.1"/>
    <property type="molecule type" value="Genomic_DNA"/>
</dbReference>
<evidence type="ECO:0000256" key="10">
    <source>
        <dbReference type="ARBA" id="ARBA00034617"/>
    </source>
</evidence>
<evidence type="ECO:0000256" key="7">
    <source>
        <dbReference type="ARBA" id="ARBA00023125"/>
    </source>
</evidence>
<dbReference type="SUPFAM" id="SSF57756">
    <property type="entry name" value="Retrovirus zinc finger-like domains"/>
    <property type="match status" value="1"/>
</dbReference>
<keyword evidence="9" id="KW-0539">Nucleus</keyword>
<dbReference type="GO" id="GO:0000724">
    <property type="term" value="P:double-strand break repair via homologous recombination"/>
    <property type="evidence" value="ECO:0007669"/>
    <property type="project" value="TreeGrafter"/>
</dbReference>
<dbReference type="InterPro" id="IPR014001">
    <property type="entry name" value="Helicase_ATP-bd"/>
</dbReference>
<keyword evidence="4 17" id="KW-0378">Hydrolase</keyword>
<evidence type="ECO:0000256" key="12">
    <source>
        <dbReference type="ARBA" id="ARBA00049360"/>
    </source>
</evidence>
<dbReference type="Proteomes" id="UP000683360">
    <property type="component" value="Unassembled WGS sequence"/>
</dbReference>
<evidence type="ECO:0000256" key="13">
    <source>
        <dbReference type="PROSITE-ProRule" id="PRU00047"/>
    </source>
</evidence>
<feature type="domain" description="CCHC-type" evidence="15">
    <location>
        <begin position="167"/>
        <end position="182"/>
    </location>
</feature>
<comment type="subcellular location">
    <subcellularLocation>
        <location evidence="1">Nucleus</location>
    </subcellularLocation>
</comment>
<dbReference type="GO" id="GO:0005737">
    <property type="term" value="C:cytoplasm"/>
    <property type="evidence" value="ECO:0007669"/>
    <property type="project" value="TreeGrafter"/>
</dbReference>
<dbReference type="FunFam" id="3.40.50.300:FF:000772">
    <property type="entry name" value="ATP-dependent DNA helicase Q4"/>
    <property type="match status" value="1"/>
</dbReference>
<dbReference type="PANTHER" id="PTHR13710:SF108">
    <property type="entry name" value="ATP-DEPENDENT DNA HELICASE Q4"/>
    <property type="match status" value="1"/>
</dbReference>
<feature type="compositionally biased region" description="Basic residues" evidence="14">
    <location>
        <begin position="14"/>
        <end position="26"/>
    </location>
</feature>
<feature type="region of interest" description="Disordered" evidence="14">
    <location>
        <begin position="180"/>
        <end position="199"/>
    </location>
</feature>
<evidence type="ECO:0000256" key="9">
    <source>
        <dbReference type="ARBA" id="ARBA00023242"/>
    </source>
</evidence>
<dbReference type="PANTHER" id="PTHR13710">
    <property type="entry name" value="DNA HELICASE RECQ FAMILY MEMBER"/>
    <property type="match status" value="1"/>
</dbReference>
<dbReference type="GO" id="GO:0005634">
    <property type="term" value="C:nucleus"/>
    <property type="evidence" value="ECO:0007669"/>
    <property type="project" value="UniProtKB-SubCell"/>
</dbReference>
<keyword evidence="5" id="KW-0347">Helicase</keyword>
<keyword evidence="13" id="KW-0863">Zinc-finger</keyword>
<keyword evidence="3" id="KW-0547">Nucleotide-binding</keyword>
<dbReference type="GO" id="GO:0043138">
    <property type="term" value="F:3'-5' DNA helicase activity"/>
    <property type="evidence" value="ECO:0007669"/>
    <property type="project" value="UniProtKB-EC"/>
</dbReference>
<feature type="compositionally biased region" description="Polar residues" evidence="14">
    <location>
        <begin position="115"/>
        <end position="124"/>
    </location>
</feature>
<dbReference type="OrthoDB" id="10261556at2759"/>
<keyword evidence="13" id="KW-0862">Zinc</keyword>
<dbReference type="Gene3D" id="3.40.50.300">
    <property type="entry name" value="P-loop containing nucleotide triphosphate hydrolases"/>
    <property type="match status" value="1"/>
</dbReference>
<dbReference type="GO" id="GO:0005694">
    <property type="term" value="C:chromosome"/>
    <property type="evidence" value="ECO:0007669"/>
    <property type="project" value="TreeGrafter"/>
</dbReference>
<comment type="similarity">
    <text evidence="2">Belongs to the helicase family. RecQ subfamily.</text>
</comment>
<protein>
    <recommendedName>
        <fullName evidence="11">DNA 3'-5' helicase</fullName>
        <ecNumber evidence="11">5.6.2.4</ecNumber>
    </recommendedName>
</protein>
<dbReference type="InterPro" id="IPR036875">
    <property type="entry name" value="Znf_CCHC_sf"/>
</dbReference>
<evidence type="ECO:0000256" key="1">
    <source>
        <dbReference type="ARBA" id="ARBA00004123"/>
    </source>
</evidence>